<gene>
    <name evidence="10" type="primary">LOC106471888</name>
</gene>
<dbReference type="SUPFAM" id="SSF57625">
    <property type="entry name" value="Invertebrate chitin-binding proteins"/>
    <property type="match status" value="10"/>
</dbReference>
<evidence type="ECO:0000313" key="9">
    <source>
        <dbReference type="Proteomes" id="UP000694941"/>
    </source>
</evidence>
<feature type="domain" description="Chitin-binding type-2" evidence="8">
    <location>
        <begin position="563"/>
        <end position="620"/>
    </location>
</feature>
<feature type="region of interest" description="Disordered" evidence="6">
    <location>
        <begin position="693"/>
        <end position="714"/>
    </location>
</feature>
<proteinExistence type="predicted"/>
<feature type="domain" description="Chitin-binding type-2" evidence="8">
    <location>
        <begin position="167"/>
        <end position="221"/>
    </location>
</feature>
<keyword evidence="9" id="KW-1185">Reference proteome</keyword>
<feature type="domain" description="Chitin-binding type-2" evidence="8">
    <location>
        <begin position="631"/>
        <end position="690"/>
    </location>
</feature>
<dbReference type="Pfam" id="PF01607">
    <property type="entry name" value="CBM_14"/>
    <property type="match status" value="10"/>
</dbReference>
<dbReference type="SMART" id="SM00494">
    <property type="entry name" value="ChtBD2"/>
    <property type="match status" value="10"/>
</dbReference>
<keyword evidence="1" id="KW-0147">Chitin-binding</keyword>
<sequence length="1235" mass="140627">MMCNLPIVKLLAVTGILLLHSGNSQLTTHLEIKQAPANETANECTSLQDGAYTDYQQACRAFFVCDSGKKYKFWCGDGMMFNPESACDSPNSVKCLAPKTDVSQSLAEDCSRQEDGVYTSYSKDCQSFYFCRGGRKFEYSCPTGKRFDWRRGLCRSSKEVTCTRLDCLNKTEGFYADITEDCRRYYRCDNNEVQEFICPAGTVFNEKIRNCSDFLETECGDPHDFHCNGLPDGYYPVYTRMCHAFQVCEGGISRKYSCPYPLVFNPDSLACENSEANVCKFSQTLDCKERPNGVYPKYDNGCREFEVCRDGNLVQLGFCADEKLLDPATGTCQPRSQVVCAPIQDPDCDDRSDGSYPAKDSQCTSFYVCINHRKVIESSCPPSTLFDSVSGLCLSSKVIKCQTTGTTSSTPLLHWDISHYGCEGRLGLYADFLSSCQKFQVCAYGQQNVSNCPEKKRFNQITGQCENETAVDCRAPALLGTFLCKKGDEGIYVDVNSGCKKWHECWGEMGATYRCPSGQTFNPISRSCDSASEASCGQVTARSYRSHANISRVVRANLVPESSFNCSGKSNGIFALGERNCRMFHVCTNGRTVSFMCPSDLVYNPNLESCDDPAAFTCESLADKIEPPQLEFSCRRKSDGYYPDFPTNCTRYYICKDERKTTVFCPETYLFNALTESCESGDDENVKCSPSEVKTVQDNTQNDTQSTTHPSSYIPEVSKNAENIIPSKPKYKTFYGNEGTTAHVSDQGFNANNERHVNANRRDFIQLDDKRSYSQQFSGNVERNLENQYRKNREKPFHTSSQEFNPGNEGYSYTGNHRRTSGVERSGYQGLSANLERPVYTTNQEFISDQERYPHTQSKKFNPYEENPSHTRSQQYNPTEEYSLYTGNYRFTPDEERSLYTMEQRSSPGKDRSYYSRSQSFLPEEKTTFYTGNQGFNQYEERPLYIGNEGFSSEENQRTLYNGNQRYSPAAERTFYNERQAYNPDEEKNVYISNQWSNVDDEMSLATRAHGLSSSEESNFNSWNEGLWTNDEKAIQTPLQKFKRKIDERFYTSDQLPDLKNDGTLQTRRTPQSSRNTSPGRHYLSEKTLPERVRQTDYSFRQTQNDNYYLEVPESTEKIKETGIPFVRENLRTRNRHDTDDGYTRLLQSNEGSSQGNLEFGDRLPGSLENSNAQVYQKEETSFPEVPMGNPDRSHQERFSSWGPNERNLGNFENSGHIGISSRSSRRDYPHYIDQ</sequence>
<evidence type="ECO:0000256" key="5">
    <source>
        <dbReference type="ARBA" id="ARBA00023180"/>
    </source>
</evidence>
<keyword evidence="2 7" id="KW-0732">Signal</keyword>
<feature type="compositionally biased region" description="Polar residues" evidence="6">
    <location>
        <begin position="1063"/>
        <end position="1079"/>
    </location>
</feature>
<feature type="chain" id="PRO_5047200946" evidence="7">
    <location>
        <begin position="25"/>
        <end position="1235"/>
    </location>
</feature>
<feature type="domain" description="Chitin-binding type-2" evidence="8">
    <location>
        <begin position="284"/>
        <end position="342"/>
    </location>
</feature>
<keyword evidence="3" id="KW-0677">Repeat</keyword>
<evidence type="ECO:0000256" key="3">
    <source>
        <dbReference type="ARBA" id="ARBA00022737"/>
    </source>
</evidence>
<evidence type="ECO:0000256" key="1">
    <source>
        <dbReference type="ARBA" id="ARBA00022669"/>
    </source>
</evidence>
<feature type="compositionally biased region" description="Polar residues" evidence="6">
    <location>
        <begin position="1146"/>
        <end position="1157"/>
    </location>
</feature>
<feature type="domain" description="Chitin-binding type-2" evidence="8">
    <location>
        <begin position="41"/>
        <end position="97"/>
    </location>
</feature>
<feature type="compositionally biased region" description="Basic and acidic residues" evidence="6">
    <location>
        <begin position="1225"/>
        <end position="1235"/>
    </location>
</feature>
<evidence type="ECO:0000256" key="6">
    <source>
        <dbReference type="SAM" id="MobiDB-lite"/>
    </source>
</evidence>
<evidence type="ECO:0000313" key="10">
    <source>
        <dbReference type="RefSeq" id="XP_013787967.2"/>
    </source>
</evidence>
<dbReference type="PANTHER" id="PTHR23301">
    <property type="entry name" value="CHITIN BINDING PERITROPHIN-A"/>
    <property type="match status" value="1"/>
</dbReference>
<feature type="domain" description="Chitin-binding type-2" evidence="8">
    <location>
        <begin position="224"/>
        <end position="281"/>
    </location>
</feature>
<accession>A0ABM1BST1</accession>
<dbReference type="Gene3D" id="2.170.140.10">
    <property type="entry name" value="Chitin binding domain"/>
    <property type="match status" value="9"/>
</dbReference>
<feature type="domain" description="Chitin-binding type-2" evidence="8">
    <location>
        <begin position="107"/>
        <end position="164"/>
    </location>
</feature>
<evidence type="ECO:0000259" key="8">
    <source>
        <dbReference type="PROSITE" id="PS50940"/>
    </source>
</evidence>
<keyword evidence="5" id="KW-0325">Glycoprotein</keyword>
<feature type="compositionally biased region" description="Low complexity" evidence="6">
    <location>
        <begin position="696"/>
        <end position="708"/>
    </location>
</feature>
<feature type="domain" description="Chitin-binding type-2" evidence="8">
    <location>
        <begin position="419"/>
        <end position="475"/>
    </location>
</feature>
<feature type="signal peptide" evidence="7">
    <location>
        <begin position="1"/>
        <end position="24"/>
    </location>
</feature>
<organism evidence="9 10">
    <name type="scientific">Limulus polyphemus</name>
    <name type="common">Atlantic horseshoe crab</name>
    <dbReference type="NCBI Taxonomy" id="6850"/>
    <lineage>
        <taxon>Eukaryota</taxon>
        <taxon>Metazoa</taxon>
        <taxon>Ecdysozoa</taxon>
        <taxon>Arthropoda</taxon>
        <taxon>Chelicerata</taxon>
        <taxon>Merostomata</taxon>
        <taxon>Xiphosura</taxon>
        <taxon>Limulidae</taxon>
        <taxon>Limulus</taxon>
    </lineage>
</organism>
<dbReference type="RefSeq" id="XP_013787967.2">
    <property type="nucleotide sequence ID" value="XM_013932513.2"/>
</dbReference>
<dbReference type="PANTHER" id="PTHR23301:SF0">
    <property type="entry name" value="CHITIN-BINDING TYPE-2 DOMAIN-CONTAINING PROTEIN-RELATED"/>
    <property type="match status" value="1"/>
</dbReference>
<feature type="region of interest" description="Disordered" evidence="6">
    <location>
        <begin position="1054"/>
        <end position="1088"/>
    </location>
</feature>
<evidence type="ECO:0000256" key="7">
    <source>
        <dbReference type="SAM" id="SignalP"/>
    </source>
</evidence>
<feature type="region of interest" description="Disordered" evidence="6">
    <location>
        <begin position="1136"/>
        <end position="1235"/>
    </location>
</feature>
<dbReference type="Proteomes" id="UP000694941">
    <property type="component" value="Unplaced"/>
</dbReference>
<feature type="domain" description="Chitin-binding type-2" evidence="8">
    <location>
        <begin position="345"/>
        <end position="403"/>
    </location>
</feature>
<dbReference type="GeneID" id="106471888"/>
<evidence type="ECO:0000256" key="4">
    <source>
        <dbReference type="ARBA" id="ARBA00023157"/>
    </source>
</evidence>
<evidence type="ECO:0000256" key="2">
    <source>
        <dbReference type="ARBA" id="ARBA00022729"/>
    </source>
</evidence>
<dbReference type="PROSITE" id="PS50940">
    <property type="entry name" value="CHIT_BIND_II"/>
    <property type="match status" value="10"/>
</dbReference>
<dbReference type="InterPro" id="IPR036508">
    <property type="entry name" value="Chitin-bd_dom_sf"/>
</dbReference>
<reference evidence="10" key="1">
    <citation type="submission" date="2025-08" db="UniProtKB">
        <authorList>
            <consortium name="RefSeq"/>
        </authorList>
    </citation>
    <scope>IDENTIFICATION</scope>
    <source>
        <tissue evidence="10">Muscle</tissue>
    </source>
</reference>
<dbReference type="InterPro" id="IPR002557">
    <property type="entry name" value="Chitin-bd_dom"/>
</dbReference>
<feature type="region of interest" description="Disordered" evidence="6">
    <location>
        <begin position="849"/>
        <end position="875"/>
    </location>
</feature>
<name>A0ABM1BST1_LIMPO</name>
<protein>
    <submittedName>
        <fullName evidence="10">Uncharacterized protein LOC106471888</fullName>
    </submittedName>
</protein>
<feature type="domain" description="Chitin-binding type-2" evidence="8">
    <location>
        <begin position="481"/>
        <end position="538"/>
    </location>
</feature>
<keyword evidence="4" id="KW-1015">Disulfide bond</keyword>
<dbReference type="InterPro" id="IPR051940">
    <property type="entry name" value="Chitin_bind-dev_reg"/>
</dbReference>